<evidence type="ECO:0000256" key="4">
    <source>
        <dbReference type="ARBA" id="ARBA00022827"/>
    </source>
</evidence>
<comment type="cofactor">
    <cofactor evidence="1">
        <name>FAD</name>
        <dbReference type="ChEBI" id="CHEBI:57692"/>
    </cofactor>
</comment>
<dbReference type="GO" id="GO:0003884">
    <property type="term" value="F:D-amino-acid oxidase activity"/>
    <property type="evidence" value="ECO:0007669"/>
    <property type="project" value="InterPro"/>
</dbReference>
<keyword evidence="3" id="KW-0285">Flavoprotein</keyword>
<dbReference type="PANTHER" id="PTHR11530:SF26">
    <property type="entry name" value="FAD DEPENDENT OXIDOREDUCTASE SUPERFAMILY (AFU_ORTHOLOGUE AFUA_5G13940)"/>
    <property type="match status" value="1"/>
</dbReference>
<dbReference type="GO" id="GO:0071949">
    <property type="term" value="F:FAD binding"/>
    <property type="evidence" value="ECO:0007669"/>
    <property type="project" value="InterPro"/>
</dbReference>
<dbReference type="Pfam" id="PF01266">
    <property type="entry name" value="DAO"/>
    <property type="match status" value="1"/>
</dbReference>
<dbReference type="GO" id="GO:0005737">
    <property type="term" value="C:cytoplasm"/>
    <property type="evidence" value="ECO:0007669"/>
    <property type="project" value="TreeGrafter"/>
</dbReference>
<dbReference type="Gene3D" id="3.40.50.720">
    <property type="entry name" value="NAD(P)-binding Rossmann-like Domain"/>
    <property type="match status" value="1"/>
</dbReference>
<dbReference type="SUPFAM" id="SSF51971">
    <property type="entry name" value="Nucleotide-binding domain"/>
    <property type="match status" value="1"/>
</dbReference>
<dbReference type="EMBL" id="HG793144">
    <property type="protein sequence ID" value="CRL24389.1"/>
    <property type="molecule type" value="Genomic_DNA"/>
</dbReference>
<dbReference type="InterPro" id="IPR023209">
    <property type="entry name" value="DAO"/>
</dbReference>
<evidence type="ECO:0000256" key="3">
    <source>
        <dbReference type="ARBA" id="ARBA00022630"/>
    </source>
</evidence>
<dbReference type="PANTHER" id="PTHR11530">
    <property type="entry name" value="D-AMINO ACID OXIDASE"/>
    <property type="match status" value="1"/>
</dbReference>
<gene>
    <name evidence="7" type="ORF">PCAMFM013_S011g000383</name>
</gene>
<evidence type="ECO:0000259" key="6">
    <source>
        <dbReference type="Pfam" id="PF01266"/>
    </source>
</evidence>
<comment type="similarity">
    <text evidence="2">Belongs to the DAMOX/DASOX family.</text>
</comment>
<organism evidence="7 8">
    <name type="scientific">Penicillium camemberti (strain FM 013)</name>
    <dbReference type="NCBI Taxonomy" id="1429867"/>
    <lineage>
        <taxon>Eukaryota</taxon>
        <taxon>Fungi</taxon>
        <taxon>Dikarya</taxon>
        <taxon>Ascomycota</taxon>
        <taxon>Pezizomycotina</taxon>
        <taxon>Eurotiomycetes</taxon>
        <taxon>Eurotiomycetidae</taxon>
        <taxon>Eurotiales</taxon>
        <taxon>Aspergillaceae</taxon>
        <taxon>Penicillium</taxon>
    </lineage>
</organism>
<evidence type="ECO:0000256" key="5">
    <source>
        <dbReference type="ARBA" id="ARBA00023002"/>
    </source>
</evidence>
<name>A0A0G4PDP3_PENC3</name>
<sequence length="365" mass="39897">MYAQPTVVIIGAGMIGLASALAIQSVLPKGSYKMLLVAREFPSQADHSVDYASMWAGAHMRPIPASTPQLAREAEWLRRTVVVFDSQSKEKPWRGVTATTGTEYLDAPDEFYQAQNKASFTAETGAKMGFTYSTFCVNPPVYCASLLRTFLLRGGSILRQSLASEWEGFTITGCNVRVVVNASGIGFDDPECFPTRGQTILTNLTSVKQTVTRQNEDGTWSFIIPRMLGGGTVIGGTKEPNNLQVEPRPSTRHQLLSNFSKNLDMAELRYLSKDLLMDQDIILRDIVGRRPTRRGGMRVGVAKATKSDVNRVNHESASQSVVHAYGAGGRGYEISWGVAQEVAGLVKQELSTTSSADGKWKDLHV</sequence>
<dbReference type="InterPro" id="IPR006076">
    <property type="entry name" value="FAD-dep_OxRdtase"/>
</dbReference>
<keyword evidence="5" id="KW-0560">Oxidoreductase</keyword>
<evidence type="ECO:0000256" key="1">
    <source>
        <dbReference type="ARBA" id="ARBA00001974"/>
    </source>
</evidence>
<protein>
    <submittedName>
        <fullName evidence="7">FAD dependent oxidoreductase</fullName>
    </submittedName>
</protein>
<keyword evidence="8" id="KW-1185">Reference proteome</keyword>
<dbReference type="STRING" id="1429867.A0A0G4PDP3"/>
<dbReference type="SUPFAM" id="SSF54373">
    <property type="entry name" value="FAD-linked reductases, C-terminal domain"/>
    <property type="match status" value="1"/>
</dbReference>
<dbReference type="AlphaFoldDB" id="A0A0G4PDP3"/>
<dbReference type="PIRSF" id="PIRSF000189">
    <property type="entry name" value="D-aa_oxidase"/>
    <property type="match status" value="1"/>
</dbReference>
<reference evidence="7 8" key="1">
    <citation type="journal article" date="2014" name="Nat. Commun.">
        <title>Multiple recent horizontal transfers of a large genomic region in cheese making fungi.</title>
        <authorList>
            <person name="Cheeseman K."/>
            <person name="Ropars J."/>
            <person name="Renault P."/>
            <person name="Dupont J."/>
            <person name="Gouzy J."/>
            <person name="Branca A."/>
            <person name="Abraham A.L."/>
            <person name="Ceppi M."/>
            <person name="Conseiller E."/>
            <person name="Debuchy R."/>
            <person name="Malagnac F."/>
            <person name="Goarin A."/>
            <person name="Silar P."/>
            <person name="Lacoste S."/>
            <person name="Sallet E."/>
            <person name="Bensimon A."/>
            <person name="Giraud T."/>
            <person name="Brygoo Y."/>
        </authorList>
    </citation>
    <scope>NUCLEOTIDE SEQUENCE [LARGE SCALE GENOMIC DNA]</scope>
    <source>
        <strain evidence="8">FM 013</strain>
    </source>
</reference>
<evidence type="ECO:0000313" key="7">
    <source>
        <dbReference type="EMBL" id="CRL24389.1"/>
    </source>
</evidence>
<proteinExistence type="inferred from homology"/>
<dbReference type="Proteomes" id="UP000053732">
    <property type="component" value="Unassembled WGS sequence"/>
</dbReference>
<evidence type="ECO:0000256" key="2">
    <source>
        <dbReference type="ARBA" id="ARBA00006730"/>
    </source>
</evidence>
<evidence type="ECO:0000313" key="8">
    <source>
        <dbReference type="Proteomes" id="UP000053732"/>
    </source>
</evidence>
<dbReference type="PROSITE" id="PS00677">
    <property type="entry name" value="DAO"/>
    <property type="match status" value="1"/>
</dbReference>
<accession>A0A0G4PDP3</accession>
<dbReference type="InterPro" id="IPR006181">
    <property type="entry name" value="D-amino_acid_oxidase_CS"/>
</dbReference>
<keyword evidence="4" id="KW-0274">FAD</keyword>
<feature type="domain" description="FAD dependent oxidoreductase" evidence="6">
    <location>
        <begin position="7"/>
        <end position="343"/>
    </location>
</feature>
<dbReference type="GO" id="GO:0019478">
    <property type="term" value="P:D-amino acid catabolic process"/>
    <property type="evidence" value="ECO:0007669"/>
    <property type="project" value="TreeGrafter"/>
</dbReference>
<dbReference type="Gene3D" id="3.30.9.10">
    <property type="entry name" value="D-Amino Acid Oxidase, subunit A, domain 2"/>
    <property type="match status" value="1"/>
</dbReference>